<evidence type="ECO:0000256" key="5">
    <source>
        <dbReference type="ARBA" id="ARBA00022670"/>
    </source>
</evidence>
<name>A0A150LIE2_9BACL</name>
<feature type="binding site" evidence="8">
    <location>
        <position position="307"/>
    </location>
    <ligand>
        <name>Mn(2+)</name>
        <dbReference type="ChEBI" id="CHEBI:29035"/>
        <label>2</label>
    </ligand>
</feature>
<evidence type="ECO:0000256" key="4">
    <source>
        <dbReference type="ARBA" id="ARBA00022438"/>
    </source>
</evidence>
<dbReference type="EMBL" id="LQYS01000063">
    <property type="protein sequence ID" value="KYD12131.1"/>
    <property type="molecule type" value="Genomic_DNA"/>
</dbReference>
<organism evidence="10 11">
    <name type="scientific">Saccharococcus caldoxylosilyticus</name>
    <dbReference type="NCBI Taxonomy" id="81408"/>
    <lineage>
        <taxon>Bacteria</taxon>
        <taxon>Bacillati</taxon>
        <taxon>Bacillota</taxon>
        <taxon>Bacilli</taxon>
        <taxon>Bacillales</taxon>
        <taxon>Anoxybacillaceae</taxon>
        <taxon>Saccharococcus</taxon>
    </lineage>
</organism>
<dbReference type="PROSITE" id="PS00631">
    <property type="entry name" value="CYTOSOL_AP"/>
    <property type="match status" value="1"/>
</dbReference>
<feature type="binding site" evidence="8">
    <location>
        <position position="368"/>
    </location>
    <ligand>
        <name>Mn(2+)</name>
        <dbReference type="ChEBI" id="CHEBI:29035"/>
        <label>2</label>
    </ligand>
</feature>
<feature type="domain" description="Cytosol aminopeptidase" evidence="9">
    <location>
        <begin position="364"/>
        <end position="371"/>
    </location>
</feature>
<dbReference type="AlphaFoldDB" id="A0A150LIE2"/>
<evidence type="ECO:0000256" key="8">
    <source>
        <dbReference type="HAMAP-Rule" id="MF_00181"/>
    </source>
</evidence>
<dbReference type="PRINTS" id="PR00481">
    <property type="entry name" value="LAMNOPPTDASE"/>
</dbReference>
<proteinExistence type="inferred from homology"/>
<evidence type="ECO:0000313" key="11">
    <source>
        <dbReference type="Proteomes" id="UP000075455"/>
    </source>
</evidence>
<evidence type="ECO:0000256" key="6">
    <source>
        <dbReference type="ARBA" id="ARBA00022801"/>
    </source>
</evidence>
<keyword evidence="5 8" id="KW-0645">Protease</keyword>
<evidence type="ECO:0000256" key="7">
    <source>
        <dbReference type="ARBA" id="ARBA00049972"/>
    </source>
</evidence>
<dbReference type="Pfam" id="PF02789">
    <property type="entry name" value="Peptidase_M17_N"/>
    <property type="match status" value="1"/>
</dbReference>
<dbReference type="SUPFAM" id="SSF52949">
    <property type="entry name" value="Macro domain-like"/>
    <property type="match status" value="1"/>
</dbReference>
<feature type="active site" evidence="8">
    <location>
        <position position="296"/>
    </location>
</feature>
<dbReference type="GO" id="GO:0070006">
    <property type="term" value="F:metalloaminopeptidase activity"/>
    <property type="evidence" value="ECO:0007669"/>
    <property type="project" value="InterPro"/>
</dbReference>
<dbReference type="PANTHER" id="PTHR11963">
    <property type="entry name" value="LEUCINE AMINOPEPTIDASE-RELATED"/>
    <property type="match status" value="1"/>
</dbReference>
<dbReference type="NCBIfam" id="NF002074">
    <property type="entry name" value="PRK00913.1-4"/>
    <property type="match status" value="1"/>
</dbReference>
<comment type="cofactor">
    <cofactor evidence="8">
        <name>Mn(2+)</name>
        <dbReference type="ChEBI" id="CHEBI:29035"/>
    </cofactor>
    <text evidence="8">Binds 2 manganese ions per subunit.</text>
</comment>
<dbReference type="NCBIfam" id="NF002083">
    <property type="entry name" value="PRK00913.3-5"/>
    <property type="match status" value="1"/>
</dbReference>
<gene>
    <name evidence="8" type="primary">pepA</name>
    <name evidence="10" type="ORF">B4119_3311</name>
</gene>
<dbReference type="Gene3D" id="3.40.630.10">
    <property type="entry name" value="Zn peptidases"/>
    <property type="match status" value="1"/>
</dbReference>
<evidence type="ECO:0000256" key="2">
    <source>
        <dbReference type="ARBA" id="ARBA00000967"/>
    </source>
</evidence>
<feature type="binding site" evidence="8">
    <location>
        <position position="368"/>
    </location>
    <ligand>
        <name>Mn(2+)</name>
        <dbReference type="ChEBI" id="CHEBI:29035"/>
        <label>1</label>
    </ligand>
</feature>
<dbReference type="InterPro" id="IPR008283">
    <property type="entry name" value="Peptidase_M17_N"/>
</dbReference>
<dbReference type="PATRIC" id="fig|81408.3.peg.4332"/>
<dbReference type="Proteomes" id="UP000075455">
    <property type="component" value="Unassembled WGS sequence"/>
</dbReference>
<evidence type="ECO:0000256" key="3">
    <source>
        <dbReference type="ARBA" id="ARBA00009528"/>
    </source>
</evidence>
<feature type="active site" evidence="8">
    <location>
        <position position="370"/>
    </location>
</feature>
<keyword evidence="8" id="KW-0963">Cytoplasm</keyword>
<accession>A0A150LIE2</accession>
<dbReference type="InterPro" id="IPR011356">
    <property type="entry name" value="Leucine_aapep/pepB"/>
</dbReference>
<comment type="catalytic activity">
    <reaction evidence="2 8">
        <text>Release of an N-terminal amino acid, preferentially leucine, but not glutamic or aspartic acids.</text>
        <dbReference type="EC" id="3.4.11.10"/>
    </reaction>
</comment>
<comment type="subcellular location">
    <subcellularLocation>
        <location evidence="8">Cytoplasm</location>
    </subcellularLocation>
</comment>
<dbReference type="InterPro" id="IPR000819">
    <property type="entry name" value="Peptidase_M17_C"/>
</dbReference>
<comment type="similarity">
    <text evidence="3 8">Belongs to the peptidase M17 family.</text>
</comment>
<evidence type="ECO:0000259" key="9">
    <source>
        <dbReference type="PROSITE" id="PS00631"/>
    </source>
</evidence>
<dbReference type="Gene3D" id="3.40.220.10">
    <property type="entry name" value="Leucine Aminopeptidase, subunit E, domain 1"/>
    <property type="match status" value="1"/>
</dbReference>
<comment type="caution">
    <text evidence="10">The sequence shown here is derived from an EMBL/GenBank/DDBJ whole genome shotgun (WGS) entry which is preliminary data.</text>
</comment>
<feature type="binding site" evidence="8">
    <location>
        <position position="289"/>
    </location>
    <ligand>
        <name>Mn(2+)</name>
        <dbReference type="ChEBI" id="CHEBI:29035"/>
        <label>2</label>
    </ligand>
</feature>
<dbReference type="GO" id="GO:0006508">
    <property type="term" value="P:proteolysis"/>
    <property type="evidence" value="ECO:0007669"/>
    <property type="project" value="UniProtKB-KW"/>
</dbReference>
<reference evidence="10 11" key="1">
    <citation type="submission" date="2016-01" db="EMBL/GenBank/DDBJ databases">
        <title>Draft Genome Sequences of Seven Thermophilic Sporeformers Isolated from Foods.</title>
        <authorList>
            <person name="Berendsen E.M."/>
            <person name="Wells-Bennik M.H."/>
            <person name="Krawcyk A.O."/>
            <person name="De Jong A."/>
            <person name="Holsappel S."/>
            <person name="Eijlander R.T."/>
            <person name="Kuipers O.P."/>
        </authorList>
    </citation>
    <scope>NUCLEOTIDE SEQUENCE [LARGE SCALE GENOMIC DNA]</scope>
    <source>
        <strain evidence="10 11">B4119</strain>
    </source>
</reference>
<comment type="catalytic activity">
    <reaction evidence="1 8">
        <text>Release of an N-terminal amino acid, Xaa-|-Yaa-, in which Xaa is preferably Leu, but may be other amino acids including Pro although not Arg or Lys, and Yaa may be Pro. Amino acid amides and methyl esters are also readily hydrolyzed, but rates on arylamides are exceedingly low.</text>
        <dbReference type="EC" id="3.4.11.1"/>
    </reaction>
</comment>
<dbReference type="EC" id="3.4.11.1" evidence="8"/>
<dbReference type="Pfam" id="PF00883">
    <property type="entry name" value="Peptidase_M17"/>
    <property type="match status" value="1"/>
</dbReference>
<sequence length="516" mass="56134">MATFRYNEGEDVYKQGEMTMFTVKSQLSLDTAHEALVIGVFEKNQPLDGIAAEYDRCLGGQLSVLFKEGDISAKKKQISHVHTLNQAGAKRLYFVGLGKKDALTFEGLREAFGKLWKTLKQAKRTEAAVALDTFVTDDIDANEAAHALSEAYYLATYEFPGYKQKKNEPEKRIETITIYTEADAAEIEASLFVGSVYGKATNSARTLVNTPGNLMTAADLAGYAVELAKKYEFEYEILEKEEMEQLGMGAILAVNQGSKNPPKMIVLKYQGREQWDNVIGLVGKGVTFDTGGYSLKPRESMVDMKTDMAGAAAVLGAMEIIGELRPEQNVIAVIPATDNMISGEAFKPDDVITSMSGKTIEVKNTDAEGRLILADAITYAKHHGANYLIDVATLTGGVIVALGVHTTGAMTNNEALFEQLLEASAETGEFIWRLPITEKDKERVRSSKIADLNNSPGREGHAIMGGAFLGEFAEDTPWVHLDIAGTSVAAKDYDLGPSGATGVMVRTLATFVERFE</sequence>
<dbReference type="NCBIfam" id="NF002073">
    <property type="entry name" value="PRK00913.1-2"/>
    <property type="match status" value="1"/>
</dbReference>
<dbReference type="InterPro" id="IPR043472">
    <property type="entry name" value="Macro_dom-like"/>
</dbReference>
<dbReference type="HAMAP" id="MF_00181">
    <property type="entry name" value="Cytosol_peptidase_M17"/>
    <property type="match status" value="1"/>
</dbReference>
<dbReference type="GO" id="GO:0030145">
    <property type="term" value="F:manganese ion binding"/>
    <property type="evidence" value="ECO:0007669"/>
    <property type="project" value="UniProtKB-UniRule"/>
</dbReference>
<comment type="function">
    <text evidence="7 8">Presumably involved in the processing and regular turnover of intracellular proteins. Catalyzes the removal of unsubstituted N-terminal amino acids from various peptides.</text>
</comment>
<evidence type="ECO:0000313" key="10">
    <source>
        <dbReference type="EMBL" id="KYD12131.1"/>
    </source>
</evidence>
<feature type="binding site" evidence="8">
    <location>
        <position position="289"/>
    </location>
    <ligand>
        <name>Mn(2+)</name>
        <dbReference type="ChEBI" id="CHEBI:29035"/>
        <label>1</label>
    </ligand>
</feature>
<evidence type="ECO:0000256" key="1">
    <source>
        <dbReference type="ARBA" id="ARBA00000135"/>
    </source>
</evidence>
<dbReference type="STRING" id="81408.B4119_3311"/>
<protein>
    <recommendedName>
        <fullName evidence="8">Probable cytosol aminopeptidase</fullName>
        <ecNumber evidence="8">3.4.11.1</ecNumber>
    </recommendedName>
    <alternativeName>
        <fullName evidence="8">Leucine aminopeptidase</fullName>
        <shortName evidence="8">LAP</shortName>
        <ecNumber evidence="8">3.4.11.10</ecNumber>
    </alternativeName>
    <alternativeName>
        <fullName evidence="8">Leucyl aminopeptidase</fullName>
    </alternativeName>
</protein>
<keyword evidence="8" id="KW-0479">Metal-binding</keyword>
<dbReference type="CDD" id="cd00433">
    <property type="entry name" value="Peptidase_M17"/>
    <property type="match status" value="1"/>
</dbReference>
<feature type="binding site" evidence="8">
    <location>
        <position position="284"/>
    </location>
    <ligand>
        <name>Mn(2+)</name>
        <dbReference type="ChEBI" id="CHEBI:29035"/>
        <label>2</label>
    </ligand>
</feature>
<keyword evidence="6 8" id="KW-0378">Hydrolase</keyword>
<dbReference type="GO" id="GO:0005737">
    <property type="term" value="C:cytoplasm"/>
    <property type="evidence" value="ECO:0007669"/>
    <property type="project" value="UniProtKB-SubCell"/>
</dbReference>
<feature type="binding site" evidence="8">
    <location>
        <position position="366"/>
    </location>
    <ligand>
        <name>Mn(2+)</name>
        <dbReference type="ChEBI" id="CHEBI:29035"/>
        <label>1</label>
    </ligand>
</feature>
<keyword evidence="4 8" id="KW-0031">Aminopeptidase</keyword>
<dbReference type="InterPro" id="IPR023042">
    <property type="entry name" value="Peptidase_M17_leu_NH2_pept"/>
</dbReference>
<dbReference type="EC" id="3.4.11.10" evidence="8"/>
<dbReference type="PANTHER" id="PTHR11963:SF23">
    <property type="entry name" value="CYTOSOL AMINOPEPTIDASE"/>
    <property type="match status" value="1"/>
</dbReference>
<keyword evidence="8" id="KW-0464">Manganese</keyword>
<dbReference type="eggNOG" id="COG0260">
    <property type="taxonomic scope" value="Bacteria"/>
</dbReference>
<dbReference type="SUPFAM" id="SSF53187">
    <property type="entry name" value="Zn-dependent exopeptidases"/>
    <property type="match status" value="1"/>
</dbReference>